<dbReference type="EMBL" id="JAUHHC010000003">
    <property type="protein sequence ID" value="MDN3921200.1"/>
    <property type="molecule type" value="Genomic_DNA"/>
</dbReference>
<keyword evidence="2" id="KW-1133">Transmembrane helix</keyword>
<proteinExistence type="predicted"/>
<dbReference type="Proteomes" id="UP001228044">
    <property type="component" value="Unassembled WGS sequence"/>
</dbReference>
<feature type="compositionally biased region" description="Pro residues" evidence="1">
    <location>
        <begin position="26"/>
        <end position="44"/>
    </location>
</feature>
<protein>
    <submittedName>
        <fullName evidence="3">Uncharacterized protein</fullName>
    </submittedName>
</protein>
<evidence type="ECO:0000313" key="3">
    <source>
        <dbReference type="EMBL" id="MDN3921200.1"/>
    </source>
</evidence>
<gene>
    <name evidence="3" type="ORF">QWJ38_12985</name>
</gene>
<keyword evidence="4" id="KW-1185">Reference proteome</keyword>
<evidence type="ECO:0000256" key="2">
    <source>
        <dbReference type="SAM" id="Phobius"/>
    </source>
</evidence>
<sequence length="135" mass="14491">MPEARTQIKRGGINRAGLRHAGAPAPVRPEPPRPAPPAPPPPPGLAAELARTTLQVIAVSAGLLLAGALVLLVRDSMAVGAHLAEAKNERTTLVCQNGRMTHGDGSLYDRLFARSYFVCTEWRTLQAIELMEKPR</sequence>
<comment type="caution">
    <text evidence="3">The sequence shown here is derived from an EMBL/GenBank/DDBJ whole genome shotgun (WGS) entry which is preliminary data.</text>
</comment>
<name>A0ABT8DSA2_9BURK</name>
<keyword evidence="2" id="KW-0472">Membrane</keyword>
<dbReference type="RefSeq" id="WP_290359501.1">
    <property type="nucleotide sequence ID" value="NZ_JAUHHC010000003.1"/>
</dbReference>
<accession>A0ABT8DSA2</accession>
<reference evidence="3 4" key="1">
    <citation type="submission" date="2023-06" db="EMBL/GenBank/DDBJ databases">
        <title>Pelomonas sp. PFR6 16S ribosomal RNA gene Genome sequencing and assembly.</title>
        <authorList>
            <person name="Woo H."/>
        </authorList>
    </citation>
    <scope>NUCLEOTIDE SEQUENCE [LARGE SCALE GENOMIC DNA]</scope>
    <source>
        <strain evidence="3 4">PFR6</strain>
    </source>
</reference>
<evidence type="ECO:0000313" key="4">
    <source>
        <dbReference type="Proteomes" id="UP001228044"/>
    </source>
</evidence>
<feature type="transmembrane region" description="Helical" evidence="2">
    <location>
        <begin position="53"/>
        <end position="73"/>
    </location>
</feature>
<keyword evidence="2" id="KW-0812">Transmembrane</keyword>
<organism evidence="3 4">
    <name type="scientific">Roseateles violae</name>
    <dbReference type="NCBI Taxonomy" id="3058042"/>
    <lineage>
        <taxon>Bacteria</taxon>
        <taxon>Pseudomonadati</taxon>
        <taxon>Pseudomonadota</taxon>
        <taxon>Betaproteobacteria</taxon>
        <taxon>Burkholderiales</taxon>
        <taxon>Sphaerotilaceae</taxon>
        <taxon>Roseateles</taxon>
    </lineage>
</organism>
<evidence type="ECO:0000256" key="1">
    <source>
        <dbReference type="SAM" id="MobiDB-lite"/>
    </source>
</evidence>
<feature type="region of interest" description="Disordered" evidence="1">
    <location>
        <begin position="1"/>
        <end position="44"/>
    </location>
</feature>